<dbReference type="SUPFAM" id="SSF54189">
    <property type="entry name" value="Ribosomal proteins S24e, L23 and L15e"/>
    <property type="match status" value="1"/>
</dbReference>
<evidence type="ECO:0000256" key="5">
    <source>
        <dbReference type="ARBA" id="ARBA00023274"/>
    </source>
</evidence>
<dbReference type="GO" id="GO:0003735">
    <property type="term" value="F:structural constituent of ribosome"/>
    <property type="evidence" value="ECO:0007669"/>
    <property type="project" value="InterPro"/>
</dbReference>
<dbReference type="PANTHER" id="PTHR11620">
    <property type="entry name" value="60S RIBOSOMAL PROTEIN L23A"/>
    <property type="match status" value="1"/>
</dbReference>
<dbReference type="Gene3D" id="3.30.70.330">
    <property type="match status" value="1"/>
</dbReference>
<keyword evidence="4 6" id="KW-0689">Ribosomal protein</keyword>
<keyword evidence="3 6" id="KW-0694">RNA-binding</keyword>
<comment type="subunit">
    <text evidence="6">Part of the 50S ribosomal subunit. Contacts protein L29, and trigger factor when it is bound to the ribosome.</text>
</comment>
<evidence type="ECO:0000256" key="1">
    <source>
        <dbReference type="ARBA" id="ARBA00006700"/>
    </source>
</evidence>
<accession>A0A6G7PUH0</accession>
<dbReference type="GO" id="GO:0006412">
    <property type="term" value="P:translation"/>
    <property type="evidence" value="ECO:0007669"/>
    <property type="project" value="UniProtKB-UniRule"/>
</dbReference>
<dbReference type="NCBIfam" id="NF004366">
    <property type="entry name" value="PRK05738.3-2"/>
    <property type="match status" value="1"/>
</dbReference>
<dbReference type="EMBL" id="CP048877">
    <property type="protein sequence ID" value="QIJ71334.1"/>
    <property type="molecule type" value="Genomic_DNA"/>
</dbReference>
<evidence type="ECO:0000256" key="4">
    <source>
        <dbReference type="ARBA" id="ARBA00022980"/>
    </source>
</evidence>
<sequence>MKNARDIIIRPLITEKALRQKEEANQVCFEVARSANKIEIKKAVEEIFKVAVEDVQTIVVKGKPKRLGRFAGRRSTYKKAIVRLAPGHTIEFFETV</sequence>
<evidence type="ECO:0000256" key="2">
    <source>
        <dbReference type="ARBA" id="ARBA00022730"/>
    </source>
</evidence>
<comment type="function">
    <text evidence="6">One of the early assembly proteins it binds 23S rRNA. One of the proteins that surrounds the polypeptide exit tunnel on the outside of the ribosome. Forms the main docking site for trigger factor binding to the ribosome.</text>
</comment>
<evidence type="ECO:0000256" key="7">
    <source>
        <dbReference type="RuleBase" id="RU003934"/>
    </source>
</evidence>
<name>A0A6G7PUH0_9BACT</name>
<keyword evidence="9" id="KW-1185">Reference proteome</keyword>
<dbReference type="FunFam" id="3.30.70.330:FF:000001">
    <property type="entry name" value="50S ribosomal protein L23"/>
    <property type="match status" value="1"/>
</dbReference>
<dbReference type="InterPro" id="IPR013025">
    <property type="entry name" value="Ribosomal_uL23-like"/>
</dbReference>
<dbReference type="NCBIfam" id="NF004363">
    <property type="entry name" value="PRK05738.2-4"/>
    <property type="match status" value="1"/>
</dbReference>
<dbReference type="GO" id="GO:0005840">
    <property type="term" value="C:ribosome"/>
    <property type="evidence" value="ECO:0007669"/>
    <property type="project" value="UniProtKB-KW"/>
</dbReference>
<dbReference type="InterPro" id="IPR012678">
    <property type="entry name" value="Ribosomal_uL23/eL15/eS24_sf"/>
</dbReference>
<evidence type="ECO:0000313" key="9">
    <source>
        <dbReference type="Proteomes" id="UP000502179"/>
    </source>
</evidence>
<comment type="similarity">
    <text evidence="1 6 7">Belongs to the universal ribosomal protein uL23 family.</text>
</comment>
<dbReference type="InterPro" id="IPR001014">
    <property type="entry name" value="Ribosomal_uL23_CS"/>
</dbReference>
<organism evidence="8 9">
    <name type="scientific">Thermosulfuriphilus ammonigenes</name>
    <dbReference type="NCBI Taxonomy" id="1936021"/>
    <lineage>
        <taxon>Bacteria</taxon>
        <taxon>Pseudomonadati</taxon>
        <taxon>Thermodesulfobacteriota</taxon>
        <taxon>Thermodesulfobacteria</taxon>
        <taxon>Thermodesulfobacteriales</taxon>
        <taxon>Thermodesulfobacteriaceae</taxon>
        <taxon>Thermosulfuriphilus</taxon>
    </lineage>
</organism>
<evidence type="ECO:0000256" key="6">
    <source>
        <dbReference type="HAMAP-Rule" id="MF_01369"/>
    </source>
</evidence>
<proteinExistence type="inferred from homology"/>
<dbReference type="KEGG" id="tav:G4V39_03135"/>
<dbReference type="Pfam" id="PF00276">
    <property type="entry name" value="Ribosomal_L23"/>
    <property type="match status" value="1"/>
</dbReference>
<keyword evidence="2 6" id="KW-0699">rRNA-binding</keyword>
<keyword evidence="5 6" id="KW-0687">Ribonucleoprotein</keyword>
<evidence type="ECO:0000313" key="8">
    <source>
        <dbReference type="EMBL" id="QIJ71334.1"/>
    </source>
</evidence>
<gene>
    <name evidence="6 8" type="primary">rplW</name>
    <name evidence="8" type="ORF">G4V39_03135</name>
</gene>
<dbReference type="InterPro" id="IPR012677">
    <property type="entry name" value="Nucleotide-bd_a/b_plait_sf"/>
</dbReference>
<dbReference type="RefSeq" id="WP_166031556.1">
    <property type="nucleotide sequence ID" value="NZ_CP048877.1"/>
</dbReference>
<dbReference type="GO" id="GO:0019843">
    <property type="term" value="F:rRNA binding"/>
    <property type="evidence" value="ECO:0007669"/>
    <property type="project" value="UniProtKB-UniRule"/>
</dbReference>
<reference evidence="8 9" key="1">
    <citation type="submission" date="2020-02" db="EMBL/GenBank/DDBJ databases">
        <title>Genome analysis of Thermosulfuriphilus ammonigenes ST65T, an anaerobic thermophilic chemolithoautotrophic bacterium isolated from a deep-sea hydrothermal vent.</title>
        <authorList>
            <person name="Slobodkina G."/>
            <person name="Allioux M."/>
            <person name="Merkel A."/>
            <person name="Alain K."/>
            <person name="Jebbar M."/>
            <person name="Slobodkin A."/>
        </authorList>
    </citation>
    <scope>NUCLEOTIDE SEQUENCE [LARGE SCALE GENOMIC DNA]</scope>
    <source>
        <strain evidence="8 9">ST65</strain>
    </source>
</reference>
<dbReference type="PROSITE" id="PS00050">
    <property type="entry name" value="RIBOSOMAL_L23"/>
    <property type="match status" value="1"/>
</dbReference>
<evidence type="ECO:0000256" key="3">
    <source>
        <dbReference type="ARBA" id="ARBA00022884"/>
    </source>
</evidence>
<dbReference type="Proteomes" id="UP000502179">
    <property type="component" value="Chromosome"/>
</dbReference>
<protein>
    <recommendedName>
        <fullName evidence="6">Large ribosomal subunit protein uL23</fullName>
    </recommendedName>
</protein>
<dbReference type="GO" id="GO:1990904">
    <property type="term" value="C:ribonucleoprotein complex"/>
    <property type="evidence" value="ECO:0007669"/>
    <property type="project" value="UniProtKB-KW"/>
</dbReference>
<dbReference type="AlphaFoldDB" id="A0A6G7PUH0"/>
<dbReference type="HAMAP" id="MF_01369_B">
    <property type="entry name" value="Ribosomal_uL23_B"/>
    <property type="match status" value="1"/>
</dbReference>
<dbReference type="NCBIfam" id="NF004359">
    <property type="entry name" value="PRK05738.1-3"/>
    <property type="match status" value="1"/>
</dbReference>